<organism evidence="6 7">
    <name type="scientific">Acinetobacter terrestris</name>
    <dbReference type="NCBI Taxonomy" id="2529843"/>
    <lineage>
        <taxon>Bacteria</taxon>
        <taxon>Pseudomonadati</taxon>
        <taxon>Pseudomonadota</taxon>
        <taxon>Gammaproteobacteria</taxon>
        <taxon>Moraxellales</taxon>
        <taxon>Moraxellaceae</taxon>
        <taxon>Acinetobacter</taxon>
        <taxon>Acinetobacter Taxon 24</taxon>
    </lineage>
</organism>
<sequence length="306" mass="34168">MQSILDSKWLIFIKVAELGSLSKAANSFNVPQSMISRHIAQLEEQCGARLFNRTGRGVVLTELGMQLLPRIQQLATDASVLADDIRTFGGEPMGEVRVGLLPFLVHQLSGALYSYIRQNYPKIELHLSEGASVQLEELISEGRTDMALLLREGEVVSTEEVVIAEFGLMLVGQQHDPLVQQPTIKLKDIQDLPLIVPSRPHPLRARLENLARAYAYKFDCVIEADSNRLQHELVVAGGGYAITSGLFQSDRGSKLLQSSLIVEPELPRSIVLSHTVRRPHTRATRVVQQWLEKQAPLILKRMVDDR</sequence>
<dbReference type="Gene3D" id="3.40.190.290">
    <property type="match status" value="1"/>
</dbReference>
<feature type="domain" description="HTH lysR-type" evidence="5">
    <location>
        <begin position="11"/>
        <end position="61"/>
    </location>
</feature>
<comment type="similarity">
    <text evidence="1">Belongs to the LysR transcriptional regulatory family.</text>
</comment>
<dbReference type="PANTHER" id="PTHR30419">
    <property type="entry name" value="HTH-TYPE TRANSCRIPTIONAL REGULATOR YBHD"/>
    <property type="match status" value="1"/>
</dbReference>
<evidence type="ECO:0000256" key="4">
    <source>
        <dbReference type="ARBA" id="ARBA00023163"/>
    </source>
</evidence>
<dbReference type="Gene3D" id="1.10.10.10">
    <property type="entry name" value="Winged helix-like DNA-binding domain superfamily/Winged helix DNA-binding domain"/>
    <property type="match status" value="1"/>
</dbReference>
<dbReference type="Pfam" id="PF00126">
    <property type="entry name" value="HTH_1"/>
    <property type="match status" value="1"/>
</dbReference>
<reference evidence="6 7" key="1">
    <citation type="submission" date="2020-04" db="EMBL/GenBank/DDBJ databases">
        <title>Acinetobacter Taxon 24.</title>
        <authorList>
            <person name="Nemec A."/>
            <person name="Radolfova-Krizova L."/>
            <person name="Higgins P.G."/>
            <person name="Spanelova P."/>
        </authorList>
    </citation>
    <scope>NUCLEOTIDE SEQUENCE [LARGE SCALE GENOMIC DNA]</scope>
    <source>
        <strain evidence="6 7">ANC 5084</strain>
    </source>
</reference>
<evidence type="ECO:0000259" key="5">
    <source>
        <dbReference type="PROSITE" id="PS50931"/>
    </source>
</evidence>
<dbReference type="PANTHER" id="PTHR30419:SF8">
    <property type="entry name" value="NITROGEN ASSIMILATION TRANSCRIPTIONAL ACTIVATOR-RELATED"/>
    <property type="match status" value="1"/>
</dbReference>
<dbReference type="EMBL" id="JABERJ010000021">
    <property type="protein sequence ID" value="NNH26567.1"/>
    <property type="molecule type" value="Genomic_DNA"/>
</dbReference>
<proteinExistence type="inferred from homology"/>
<protein>
    <submittedName>
        <fullName evidence="6">LysR family transcriptional regulator</fullName>
    </submittedName>
</protein>
<accession>A0ABX1UTK9</accession>
<dbReference type="SUPFAM" id="SSF46785">
    <property type="entry name" value="Winged helix' DNA-binding domain"/>
    <property type="match status" value="1"/>
</dbReference>
<evidence type="ECO:0000256" key="2">
    <source>
        <dbReference type="ARBA" id="ARBA00023015"/>
    </source>
</evidence>
<dbReference type="InterPro" id="IPR000847">
    <property type="entry name" value="LysR_HTH_N"/>
</dbReference>
<name>A0ABX1UTK9_9GAMM</name>
<dbReference type="RefSeq" id="WP_171536468.1">
    <property type="nucleotide sequence ID" value="NZ_JABERJ010000021.1"/>
</dbReference>
<dbReference type="InterPro" id="IPR036390">
    <property type="entry name" value="WH_DNA-bd_sf"/>
</dbReference>
<dbReference type="SUPFAM" id="SSF53850">
    <property type="entry name" value="Periplasmic binding protein-like II"/>
    <property type="match status" value="1"/>
</dbReference>
<dbReference type="Proteomes" id="UP000555322">
    <property type="component" value="Unassembled WGS sequence"/>
</dbReference>
<dbReference type="Pfam" id="PF03466">
    <property type="entry name" value="LysR_substrate"/>
    <property type="match status" value="1"/>
</dbReference>
<evidence type="ECO:0000313" key="6">
    <source>
        <dbReference type="EMBL" id="NNH26567.1"/>
    </source>
</evidence>
<dbReference type="PROSITE" id="PS50931">
    <property type="entry name" value="HTH_LYSR"/>
    <property type="match status" value="1"/>
</dbReference>
<dbReference type="InterPro" id="IPR036388">
    <property type="entry name" value="WH-like_DNA-bd_sf"/>
</dbReference>
<evidence type="ECO:0000256" key="3">
    <source>
        <dbReference type="ARBA" id="ARBA00023125"/>
    </source>
</evidence>
<evidence type="ECO:0000256" key="1">
    <source>
        <dbReference type="ARBA" id="ARBA00009437"/>
    </source>
</evidence>
<comment type="caution">
    <text evidence="6">The sequence shown here is derived from an EMBL/GenBank/DDBJ whole genome shotgun (WGS) entry which is preliminary data.</text>
</comment>
<keyword evidence="2" id="KW-0805">Transcription regulation</keyword>
<dbReference type="InterPro" id="IPR005119">
    <property type="entry name" value="LysR_subst-bd"/>
</dbReference>
<dbReference type="PRINTS" id="PR00039">
    <property type="entry name" value="HTHLYSR"/>
</dbReference>
<evidence type="ECO:0000313" key="7">
    <source>
        <dbReference type="Proteomes" id="UP000555322"/>
    </source>
</evidence>
<keyword evidence="4" id="KW-0804">Transcription</keyword>
<keyword evidence="3" id="KW-0238">DNA-binding</keyword>
<dbReference type="InterPro" id="IPR050950">
    <property type="entry name" value="HTH-type_LysR_regulators"/>
</dbReference>
<gene>
    <name evidence="6" type="ORF">HLH15_08825</name>
</gene>
<keyword evidence="7" id="KW-1185">Reference proteome</keyword>